<evidence type="ECO:0000313" key="3">
    <source>
        <dbReference type="EMBL" id="OGD33896.1"/>
    </source>
</evidence>
<proteinExistence type="predicted"/>
<accession>A0A1F5BTD5</accession>
<keyword evidence="2" id="KW-0472">Membrane</keyword>
<name>A0A1F5BTD5_9BACT</name>
<evidence type="ECO:0000313" key="4">
    <source>
        <dbReference type="Proteomes" id="UP000176650"/>
    </source>
</evidence>
<feature type="region of interest" description="Disordered" evidence="1">
    <location>
        <begin position="106"/>
        <end position="184"/>
    </location>
</feature>
<dbReference type="EMBL" id="MEYS01000002">
    <property type="protein sequence ID" value="OGD33896.1"/>
    <property type="molecule type" value="Genomic_DNA"/>
</dbReference>
<evidence type="ECO:0008006" key="5">
    <source>
        <dbReference type="Google" id="ProtNLM"/>
    </source>
</evidence>
<feature type="compositionally biased region" description="Polar residues" evidence="1">
    <location>
        <begin position="108"/>
        <end position="120"/>
    </location>
</feature>
<dbReference type="STRING" id="1797298.A2988_00165"/>
<sequence length="573" mass="61355">MKKILYVHPDETIAYLIDRMENTDSDTLFIVADANAALFMDSVNLKLLKREADGFRKQCVIVSQAPAVLAMAREAGFDTSSEDIAPEESGYPPVPNEYVRAGGVQHEVPSSTDSAGSLQAESEEEVPVHVRSSAPESGLSMASGRFVSHDAPPSGTEADEEMHYENSPEESEEAGAGGARDYRDARKGAPGMPLNWKFLGATLAGVLVVAVAGFYLFSPKLSVSIVPKKETLNFDFQVVGDLALSSVNLTKARIPGQVVTIAQEQSDSFPATGKQDKETKAEGEIVIYNAFGAGIQTLVKNTRFKAKDGKLFRLVSAVTVPGAKMEGGKVATPGTVNARVVADQPGAAYNIDPTDFSIPGFQDTPKFLGFYGKSTKPMSGGGSSNARFATREDLDKAKAALSDALAKSAQSHVASQIPKGLKAVSEAFAQEAPQLTPGSVDADGMFKATLKTTYTIFAFSENDIIALIDHTVSGRISERRKAIPETRVISYVDEVVSQDKKSFSFTAKISELVLGIIDHNDMRLLLAGKNESEIRQILGANESIEGAEITFWPLWASAAPANPDMIKVFVDES</sequence>
<dbReference type="Proteomes" id="UP000176650">
    <property type="component" value="Unassembled WGS sequence"/>
</dbReference>
<keyword evidence="2" id="KW-0812">Transmembrane</keyword>
<reference evidence="3 4" key="1">
    <citation type="journal article" date="2016" name="Nat. Commun.">
        <title>Thousands of microbial genomes shed light on interconnected biogeochemical processes in an aquifer system.</title>
        <authorList>
            <person name="Anantharaman K."/>
            <person name="Brown C.T."/>
            <person name="Hug L.A."/>
            <person name="Sharon I."/>
            <person name="Castelle C.J."/>
            <person name="Probst A.J."/>
            <person name="Thomas B.C."/>
            <person name="Singh A."/>
            <person name="Wilkins M.J."/>
            <person name="Karaoz U."/>
            <person name="Brodie E.L."/>
            <person name="Williams K.H."/>
            <person name="Hubbard S.S."/>
            <person name="Banfield J.F."/>
        </authorList>
    </citation>
    <scope>NUCLEOTIDE SEQUENCE [LARGE SCALE GENOMIC DNA]</scope>
</reference>
<dbReference type="AlphaFoldDB" id="A0A1F5BTD5"/>
<gene>
    <name evidence="3" type="ORF">A2988_00165</name>
</gene>
<keyword evidence="2" id="KW-1133">Transmembrane helix</keyword>
<comment type="caution">
    <text evidence="3">The sequence shown here is derived from an EMBL/GenBank/DDBJ whole genome shotgun (WGS) entry which is preliminary data.</text>
</comment>
<organism evidence="3 4">
    <name type="scientific">Candidatus Azambacteria bacterium RIFCSPLOWO2_01_FULL_46_25</name>
    <dbReference type="NCBI Taxonomy" id="1797298"/>
    <lineage>
        <taxon>Bacteria</taxon>
        <taxon>Candidatus Azamiibacteriota</taxon>
    </lineage>
</organism>
<feature type="transmembrane region" description="Helical" evidence="2">
    <location>
        <begin position="196"/>
        <end position="217"/>
    </location>
</feature>
<evidence type="ECO:0000256" key="2">
    <source>
        <dbReference type="SAM" id="Phobius"/>
    </source>
</evidence>
<protein>
    <recommendedName>
        <fullName evidence="5">Baseplate protein J-like domain-containing protein</fullName>
    </recommendedName>
</protein>
<evidence type="ECO:0000256" key="1">
    <source>
        <dbReference type="SAM" id="MobiDB-lite"/>
    </source>
</evidence>